<keyword evidence="2" id="KW-0732">Signal</keyword>
<dbReference type="Pfam" id="PF14559">
    <property type="entry name" value="TPR_19"/>
    <property type="match status" value="1"/>
</dbReference>
<feature type="compositionally biased region" description="Acidic residues" evidence="1">
    <location>
        <begin position="943"/>
        <end position="961"/>
    </location>
</feature>
<dbReference type="PROSITE" id="PS51468">
    <property type="entry name" value="VIT"/>
    <property type="match status" value="1"/>
</dbReference>
<feature type="signal peptide" evidence="2">
    <location>
        <begin position="1"/>
        <end position="25"/>
    </location>
</feature>
<feature type="region of interest" description="Disordered" evidence="1">
    <location>
        <begin position="839"/>
        <end position="1050"/>
    </location>
</feature>
<evidence type="ECO:0000313" key="5">
    <source>
        <dbReference type="EMBL" id="EDM75695.1"/>
    </source>
</evidence>
<feature type="chain" id="PRO_5002697369" evidence="2">
    <location>
        <begin position="26"/>
        <end position="1352"/>
    </location>
</feature>
<dbReference type="SMART" id="SM00327">
    <property type="entry name" value="VWA"/>
    <property type="match status" value="1"/>
</dbReference>
<dbReference type="PROSITE" id="PS51257">
    <property type="entry name" value="PROKAR_LIPOPROTEIN"/>
    <property type="match status" value="1"/>
</dbReference>
<evidence type="ECO:0000313" key="6">
    <source>
        <dbReference type="Proteomes" id="UP000005801"/>
    </source>
</evidence>
<dbReference type="Proteomes" id="UP000005801">
    <property type="component" value="Unassembled WGS sequence"/>
</dbReference>
<dbReference type="Gene3D" id="3.40.50.410">
    <property type="entry name" value="von Willebrand factor, type A domain"/>
    <property type="match status" value="1"/>
</dbReference>
<dbReference type="InterPro" id="IPR036465">
    <property type="entry name" value="vWFA_dom_sf"/>
</dbReference>
<dbReference type="eggNOG" id="COG2304">
    <property type="taxonomic scope" value="Bacteria"/>
</dbReference>
<dbReference type="SMART" id="SM00609">
    <property type="entry name" value="VIT"/>
    <property type="match status" value="1"/>
</dbReference>
<dbReference type="PANTHER" id="PTHR45737:SF6">
    <property type="entry name" value="VON WILLEBRAND FACTOR A DOMAIN-CONTAINING PROTEIN 5A"/>
    <property type="match status" value="1"/>
</dbReference>
<dbReference type="OrthoDB" id="5477230at2"/>
<evidence type="ECO:0000256" key="2">
    <source>
        <dbReference type="SAM" id="SignalP"/>
    </source>
</evidence>
<comment type="caution">
    <text evidence="5">The sequence shown here is derived from an EMBL/GenBank/DDBJ whole genome shotgun (WGS) entry which is preliminary data.</text>
</comment>
<name>A6GEI7_9BACT</name>
<evidence type="ECO:0000259" key="4">
    <source>
        <dbReference type="PROSITE" id="PS51468"/>
    </source>
</evidence>
<protein>
    <submittedName>
        <fullName evidence="5">Inter-alpha-trypsin inhibitor family heavy chain-related protein-hypothetical secreted or membrane-associated</fullName>
    </submittedName>
</protein>
<feature type="compositionally biased region" description="Gly residues" evidence="1">
    <location>
        <begin position="964"/>
        <end position="977"/>
    </location>
</feature>
<feature type="compositionally biased region" description="Basic and acidic residues" evidence="1">
    <location>
        <begin position="897"/>
        <end position="908"/>
    </location>
</feature>
<proteinExistence type="predicted"/>
<feature type="compositionally biased region" description="Basic and acidic residues" evidence="1">
    <location>
        <begin position="839"/>
        <end position="855"/>
    </location>
</feature>
<dbReference type="InterPro" id="IPR011990">
    <property type="entry name" value="TPR-like_helical_dom_sf"/>
</dbReference>
<organism evidence="5 6">
    <name type="scientific">Plesiocystis pacifica SIR-1</name>
    <dbReference type="NCBI Taxonomy" id="391625"/>
    <lineage>
        <taxon>Bacteria</taxon>
        <taxon>Pseudomonadati</taxon>
        <taxon>Myxococcota</taxon>
        <taxon>Polyangia</taxon>
        <taxon>Nannocystales</taxon>
        <taxon>Nannocystaceae</taxon>
        <taxon>Plesiocystis</taxon>
    </lineage>
</organism>
<gene>
    <name evidence="5" type="ORF">PPSIR1_28751</name>
</gene>
<feature type="compositionally biased region" description="Acidic residues" evidence="1">
    <location>
        <begin position="920"/>
        <end position="934"/>
    </location>
</feature>
<dbReference type="SUPFAM" id="SSF48452">
    <property type="entry name" value="TPR-like"/>
    <property type="match status" value="1"/>
</dbReference>
<feature type="region of interest" description="Disordered" evidence="1">
    <location>
        <begin position="28"/>
        <end position="49"/>
    </location>
</feature>
<accession>A6GEI7</accession>
<dbReference type="PROSITE" id="PS50234">
    <property type="entry name" value="VWFA"/>
    <property type="match status" value="1"/>
</dbReference>
<keyword evidence="6" id="KW-1185">Reference proteome</keyword>
<sequence length="1352" mass="145323">MAPKALKTQFAQLLTLFALSLPSLSGCQTGAEERGEGAIDEGASPDAPVEHADVGTITKIRGSRGVTSPDLPEGAFLGEGATVHGGQRLELPRGTRVELELASGVRLRVDEDSALTLPERLDQPLTLERGRLIALAKSAGEGPALTILAADDRLTLERGEVEVHHAGETRHFGVVQGRSVLVSDGREIPLSAGASISTPAAPTTRPEAPPDPNILAVAAPELSLRPLRDSAWADAFEDTARIAENLPQGVGSLVARRAGSRVERQSLRLSEQKVKVTISGRIARTEIEQAFSNDSSQTLEGIYQFPLPADASISDLQLLVGNTWMTGEMLEKTRARRIFRQIVDATVPRDPALLQWEQGGVFKLNIFPIPGKGERRIKIAYTQVLPEAGEQLRYRYPMGGSGATATEIGEFEFEVEVDGRSAMIDEAALAKVSTPMAELSRERRGQNLRLSMEERDYQPTHELGVDVPIAAEQRRVSAATHRDRDGQGYFMLTLRPELKLQADPRPVHYAFVLDRSHGTTPELWTAAKGMTEAMLSTLEPDDRFTVLACDTACDALDGGLRAATDANIGASVEAFIDDQVLAGASDVGHMLERAADSFGADPNTDAERVVVYLGDGVPTSGALTPDELGAMAKGEGPLAHLRVQAVALGARSDLLVLDNLTRQSGGDLIRLDARDDLERVARELRLRAQVPVARDLALDLPPGLTDVYPRSIPALRPGDSLTLVGKLAEDQSGLTGMRGDLQLRGRGPSGVVDETFQIMLDAEYSKGDMAGPGGVHAHLPRTWAQAEITHLTQTEGAAAKDRIIALSREFNVLSRWTALLVLENDRMYREFNVARKAGKKDGWTDKLDEKPKAETKTTTGQTVANKPAENRNQDATAASEAIPGAQPMPSPDAASADAKDLEKSKGDFEGGDFSGAFDGNEFDGEAFDALEPEAEPPAPPADEFAEQQEEELAEDDFDNDFGDIGTGGAGKGGGGSSSSGALGPNQAPAKKEAKAKKKPSSKPGGGWSDDPFDDPWNGGGGRGGWSPPPKRPRPKMVLRDASGPSSSDRQRIAELQRLRDTDPTNRKAHRDLVRRAVRSGDANAMAFAAAWATADPDHAPALLAHADALAAAGDPMALRAYASAVEVKSFDKRMHQRMARALTMAGDFERACSHRRALVSIEPSNADASAELVECLVLSGRTEAARAALSQATEVARASNRSKSQSVKSSKALARAQKLIDGTLQPSSLGLHGSPDLRVELRWTAAENLDVAVIDRRGKRLSVQRPESVRVRETREGSERKEVLTLREVKGTCFIEVTRPEVDDEGRVAAPVDAELSVRTATGRRTFQLRLLPGRQRVALTKWDRPRNLGGW</sequence>
<evidence type="ECO:0000259" key="3">
    <source>
        <dbReference type="PROSITE" id="PS50234"/>
    </source>
</evidence>
<dbReference type="PANTHER" id="PTHR45737">
    <property type="entry name" value="VON WILLEBRAND FACTOR A DOMAIN-CONTAINING PROTEIN 5A"/>
    <property type="match status" value="1"/>
</dbReference>
<dbReference type="Pfam" id="PF08487">
    <property type="entry name" value="VIT"/>
    <property type="match status" value="1"/>
</dbReference>
<feature type="domain" description="VWFA" evidence="3">
    <location>
        <begin position="508"/>
        <end position="684"/>
    </location>
</feature>
<reference evidence="5 6" key="1">
    <citation type="submission" date="2007-06" db="EMBL/GenBank/DDBJ databases">
        <authorList>
            <person name="Shimkets L."/>
            <person name="Ferriera S."/>
            <person name="Johnson J."/>
            <person name="Kravitz S."/>
            <person name="Beeson K."/>
            <person name="Sutton G."/>
            <person name="Rogers Y.-H."/>
            <person name="Friedman R."/>
            <person name="Frazier M."/>
            <person name="Venter J.C."/>
        </authorList>
    </citation>
    <scope>NUCLEOTIDE SEQUENCE [LARGE SCALE GENOMIC DNA]</scope>
    <source>
        <strain evidence="5 6">SIR-1</strain>
    </source>
</reference>
<dbReference type="InterPro" id="IPR002035">
    <property type="entry name" value="VWF_A"/>
</dbReference>
<dbReference type="SUPFAM" id="SSF53300">
    <property type="entry name" value="vWA-like"/>
    <property type="match status" value="1"/>
</dbReference>
<dbReference type="STRING" id="391625.PPSIR1_28751"/>
<dbReference type="RefSeq" id="WP_006975127.1">
    <property type="nucleotide sequence ID" value="NZ_ABCS01000083.1"/>
</dbReference>
<evidence type="ECO:0000256" key="1">
    <source>
        <dbReference type="SAM" id="MobiDB-lite"/>
    </source>
</evidence>
<dbReference type="CDD" id="cd00198">
    <property type="entry name" value="vWFA"/>
    <property type="match status" value="1"/>
</dbReference>
<dbReference type="EMBL" id="ABCS01000083">
    <property type="protein sequence ID" value="EDM75695.1"/>
    <property type="molecule type" value="Genomic_DNA"/>
</dbReference>
<feature type="domain" description="VIT" evidence="4">
    <location>
        <begin position="253"/>
        <end position="383"/>
    </location>
</feature>
<dbReference type="Gene3D" id="1.25.40.10">
    <property type="entry name" value="Tetratricopeptide repeat domain"/>
    <property type="match status" value="1"/>
</dbReference>
<dbReference type="InterPro" id="IPR013694">
    <property type="entry name" value="VIT"/>
</dbReference>